<evidence type="ECO:0000313" key="5">
    <source>
        <dbReference type="Proteomes" id="UP000008975"/>
    </source>
</evidence>
<feature type="chain" id="PRO_5003225557" evidence="2">
    <location>
        <begin position="37"/>
        <end position="1111"/>
    </location>
</feature>
<dbReference type="InterPro" id="IPR013783">
    <property type="entry name" value="Ig-like_fold"/>
</dbReference>
<evidence type="ECO:0000313" key="4">
    <source>
        <dbReference type="EMBL" id="BAJ74299.1"/>
    </source>
</evidence>
<dbReference type="Pfam" id="PF00149">
    <property type="entry name" value="Metallophos"/>
    <property type="match status" value="1"/>
</dbReference>
<dbReference type="SUPFAM" id="SSF48726">
    <property type="entry name" value="Immunoglobulin"/>
    <property type="match status" value="1"/>
</dbReference>
<accession>E8N7P3</accession>
<dbReference type="SUPFAM" id="SSF56300">
    <property type="entry name" value="Metallo-dependent phosphatases"/>
    <property type="match status" value="1"/>
</dbReference>
<dbReference type="InterPro" id="IPR029052">
    <property type="entry name" value="Metallo-depent_PP-like"/>
</dbReference>
<dbReference type="OrthoDB" id="9772095at2"/>
<name>E8N7P3_MICTS</name>
<dbReference type="InterPro" id="IPR036179">
    <property type="entry name" value="Ig-like_dom_sf"/>
</dbReference>
<dbReference type="Pfam" id="PF13385">
    <property type="entry name" value="Laminin_G_3"/>
    <property type="match status" value="1"/>
</dbReference>
<proteinExistence type="predicted"/>
<protein>
    <submittedName>
        <fullName evidence="4">Predicted phosphohydrolase</fullName>
    </submittedName>
</protein>
<sequence length="1111" mass="116483">MSLHPPRARRARPLAAAAAVLTLSALVLGNASAALAADGSTPVTAASASASPDASTAADRSSFLLPVLPDTQFYSRYSASQFYPQYGTNPFEAQTQWVVDHKNDLNIPFAVQLGDVVDQQWVGDQWTAASKAMRILEDGGVPYSIIPGNHDVADQGARSSEANAANYLSVFGATTLKRQAGGTLLGTFQNGYSSAYDFQAEGHDWIVLSLGWNASDDTFAWAQGILDAHPGVPVVLNSHAIIGIDQDQISPTSWWYGDLLWDKLIRKNDQIILTLNGHFHGATQRTLTNDFGHPVFEVLTDYQMAADGGNGIMTLFEFDLSNNSIDVDTVSPWVPKKHADALTSTDTPVLDGKWQDFSLPIDFGARFGWKAPTAAQADNGDLSARAKQIVSAGWTGHGKEQQLAVAGDDTDYVHVDGTLAHWRFGGVAEGDVADTTEIPDIAGSSPMYRNPVDDTDAPDTSDDVSISHSNVPVYSADKGAVCFSDVHRNAGARDNLGYLTTEYGAPATMAHLDASTGYTLETFLQMDSNWTEAANRWGAAITRGGARQWMGINDSSDAGAGAAWLGISNLREYQFSAADPRSKNSYTLWSGEIMPGSWHHVAIVNDPANGTVIMYVDGVPVLRNASQVGGMMAADFMPWIIGASAWNEEPEHGWYGCVGETRVVDHALTTDQFLYQRQNIDAGGPQFALTTDVSAAQPADASLSSFDGTGLTGADVRVVEQGRTIGRTAVSSDGTWHIALDTPVTGAGAHPLSFVQSLGSRDGKAIEATVTISASLPTLTDPSDQRVLVGATATFSVIAGGSPAPTVAWQSSADGASWADIPDATSSTLTVTDATTAMNGRKYRAVASNAQGGKTLSAPATLTVVDPNPQLPSTSDAAQVEIAGPADGGTTVTVHAGAAHKGQILRAWAWSSLTDLGQLTTDAAGDAVVDVSGLEPGHHTVALTQPNDPTIVAWGTFEIPVHPVSLRDSAELHTKVTASDLWSLDAQKTAVDFGAVERGTRATANLGRLTVVDDRAALTGWTLTATATPFTSGTYSAPTDALGIRPMSFAGEVLPSGLSLGAGDGVIASGAAGVSTGIGGARFDAGLDFTPPKDAPVGVYRSTLTLTLIAK</sequence>
<dbReference type="GO" id="GO:0005975">
    <property type="term" value="P:carbohydrate metabolic process"/>
    <property type="evidence" value="ECO:0007669"/>
    <property type="project" value="UniProtKB-ARBA"/>
</dbReference>
<dbReference type="InterPro" id="IPR051918">
    <property type="entry name" value="STPP_CPPED1"/>
</dbReference>
<feature type="compositionally biased region" description="Acidic residues" evidence="1">
    <location>
        <begin position="453"/>
        <end position="462"/>
    </location>
</feature>
<keyword evidence="2" id="KW-0732">Signal</keyword>
<evidence type="ECO:0000256" key="2">
    <source>
        <dbReference type="SAM" id="SignalP"/>
    </source>
</evidence>
<gene>
    <name evidence="4" type="ordered locus">MTES_1335</name>
</gene>
<dbReference type="PANTHER" id="PTHR43143:SF5">
    <property type="entry name" value="SECRETED PROTEIN"/>
    <property type="match status" value="1"/>
</dbReference>
<organism evidence="4 5">
    <name type="scientific">Microbacterium testaceum (strain StLB037)</name>
    <dbReference type="NCBI Taxonomy" id="979556"/>
    <lineage>
        <taxon>Bacteria</taxon>
        <taxon>Bacillati</taxon>
        <taxon>Actinomycetota</taxon>
        <taxon>Actinomycetes</taxon>
        <taxon>Micrococcales</taxon>
        <taxon>Microbacteriaceae</taxon>
        <taxon>Microbacterium</taxon>
    </lineage>
</organism>
<dbReference type="STRING" id="979556.MTES_1335"/>
<dbReference type="Gene3D" id="2.60.40.10">
    <property type="entry name" value="Immunoglobulins"/>
    <property type="match status" value="1"/>
</dbReference>
<dbReference type="Gene3D" id="2.60.120.200">
    <property type="match status" value="1"/>
</dbReference>
<dbReference type="eggNOG" id="COG1409">
    <property type="taxonomic scope" value="Bacteria"/>
</dbReference>
<dbReference type="PROSITE" id="PS50835">
    <property type="entry name" value="IG_LIKE"/>
    <property type="match status" value="1"/>
</dbReference>
<dbReference type="AlphaFoldDB" id="E8N7P3"/>
<evidence type="ECO:0000259" key="3">
    <source>
        <dbReference type="PROSITE" id="PS50835"/>
    </source>
</evidence>
<dbReference type="PANTHER" id="PTHR43143">
    <property type="entry name" value="METALLOPHOSPHOESTERASE, CALCINEURIN SUPERFAMILY"/>
    <property type="match status" value="1"/>
</dbReference>
<dbReference type="InterPro" id="IPR007110">
    <property type="entry name" value="Ig-like_dom"/>
</dbReference>
<feature type="region of interest" description="Disordered" evidence="1">
    <location>
        <begin position="439"/>
        <end position="464"/>
    </location>
</feature>
<dbReference type="Gene3D" id="3.60.21.10">
    <property type="match status" value="1"/>
</dbReference>
<dbReference type="SUPFAM" id="SSF49899">
    <property type="entry name" value="Concanavalin A-like lectins/glucanases"/>
    <property type="match status" value="1"/>
</dbReference>
<dbReference type="SMART" id="SM00409">
    <property type="entry name" value="IG"/>
    <property type="match status" value="1"/>
</dbReference>
<evidence type="ECO:0000256" key="1">
    <source>
        <dbReference type="SAM" id="MobiDB-lite"/>
    </source>
</evidence>
<reference key="2">
    <citation type="submission" date="2011-02" db="EMBL/GenBank/DDBJ databases">
        <title>Genome sequence of Microbacterium testaceum StLB037.</title>
        <authorList>
            <person name="Morohoshi T."/>
            <person name="Wang W.Z."/>
            <person name="Someya N."/>
            <person name="Ikeda T."/>
        </authorList>
    </citation>
    <scope>NUCLEOTIDE SEQUENCE</scope>
    <source>
        <strain>StLB037</strain>
    </source>
</reference>
<dbReference type="HOGENOM" id="CLU_281718_0_0_11"/>
<dbReference type="Proteomes" id="UP000008975">
    <property type="component" value="Chromosome"/>
</dbReference>
<feature type="domain" description="Ig-like" evidence="3">
    <location>
        <begin position="777"/>
        <end position="863"/>
    </location>
</feature>
<dbReference type="GO" id="GO:0016787">
    <property type="term" value="F:hydrolase activity"/>
    <property type="evidence" value="ECO:0007669"/>
    <property type="project" value="InterPro"/>
</dbReference>
<feature type="signal peptide" evidence="2">
    <location>
        <begin position="1"/>
        <end position="36"/>
    </location>
</feature>
<dbReference type="KEGG" id="mts:MTES_1335"/>
<dbReference type="EMBL" id="AP012052">
    <property type="protein sequence ID" value="BAJ74299.1"/>
    <property type="molecule type" value="Genomic_DNA"/>
</dbReference>
<dbReference type="InterPro" id="IPR003599">
    <property type="entry name" value="Ig_sub"/>
</dbReference>
<dbReference type="InterPro" id="IPR004843">
    <property type="entry name" value="Calcineurin-like_PHP"/>
</dbReference>
<dbReference type="RefSeq" id="WP_013584424.1">
    <property type="nucleotide sequence ID" value="NC_015125.1"/>
</dbReference>
<reference evidence="4 5" key="1">
    <citation type="journal article" date="2011" name="J. Bacteriol.">
        <title>Genome sequence of Microbacterium testaceum StLB037, an N-acylhomoserine lactone-degrading bacterium isolated from potato leaves.</title>
        <authorList>
            <person name="Morohoshi T."/>
            <person name="Wang W.-Z."/>
            <person name="Someya N."/>
            <person name="Ikeda T."/>
        </authorList>
    </citation>
    <scope>NUCLEOTIDE SEQUENCE [LARGE SCALE GENOMIC DNA]</scope>
    <source>
        <strain evidence="4 5">StLB037</strain>
    </source>
</reference>
<dbReference type="InterPro" id="IPR013320">
    <property type="entry name" value="ConA-like_dom_sf"/>
</dbReference>